<dbReference type="CDD" id="cd20305">
    <property type="entry name" value="cupin_OxDC_C"/>
    <property type="match status" value="1"/>
</dbReference>
<reference evidence="6" key="1">
    <citation type="submission" date="2020-11" db="EMBL/GenBank/DDBJ databases">
        <authorList>
            <consortium name="DOE Joint Genome Institute"/>
            <person name="Ahrendt S."/>
            <person name="Riley R."/>
            <person name="Andreopoulos W."/>
            <person name="LaButti K."/>
            <person name="Pangilinan J."/>
            <person name="Ruiz-duenas F.J."/>
            <person name="Barrasa J.M."/>
            <person name="Sanchez-Garcia M."/>
            <person name="Camarero S."/>
            <person name="Miyauchi S."/>
            <person name="Serrano A."/>
            <person name="Linde D."/>
            <person name="Babiker R."/>
            <person name="Drula E."/>
            <person name="Ayuso-Fernandez I."/>
            <person name="Pacheco R."/>
            <person name="Padilla G."/>
            <person name="Ferreira P."/>
            <person name="Barriuso J."/>
            <person name="Kellner H."/>
            <person name="Castanera R."/>
            <person name="Alfaro M."/>
            <person name="Ramirez L."/>
            <person name="Pisabarro A.G."/>
            <person name="Kuo A."/>
            <person name="Tritt A."/>
            <person name="Lipzen A."/>
            <person name="He G."/>
            <person name="Yan M."/>
            <person name="Ng V."/>
            <person name="Cullen D."/>
            <person name="Martin F."/>
            <person name="Rosso M.-N."/>
            <person name="Henrissat B."/>
            <person name="Hibbett D."/>
            <person name="Martinez A.T."/>
            <person name="Grigoriev I.V."/>
        </authorList>
    </citation>
    <scope>NUCLEOTIDE SEQUENCE</scope>
    <source>
        <strain evidence="6">AH 44721</strain>
    </source>
</reference>
<dbReference type="InterPro" id="IPR051610">
    <property type="entry name" value="GPI/OXD"/>
</dbReference>
<dbReference type="CDD" id="cd20304">
    <property type="entry name" value="cupin_OxDC_N"/>
    <property type="match status" value="1"/>
</dbReference>
<evidence type="ECO:0000256" key="4">
    <source>
        <dbReference type="SAM" id="SignalP"/>
    </source>
</evidence>
<accession>A0A9P5TQX7</accession>
<feature type="domain" description="Cupin type-1" evidence="5">
    <location>
        <begin position="295"/>
        <end position="436"/>
    </location>
</feature>
<feature type="binding site" evidence="3">
    <location>
        <position position="203"/>
    </location>
    <ligand>
        <name>Mn(2+)</name>
        <dbReference type="ChEBI" id="CHEBI:29035"/>
        <label>1</label>
    </ligand>
</feature>
<dbReference type="Proteomes" id="UP000724874">
    <property type="component" value="Unassembled WGS sequence"/>
</dbReference>
<feature type="binding site" evidence="3">
    <location>
        <position position="164"/>
    </location>
    <ligand>
        <name>Mn(2+)</name>
        <dbReference type="ChEBI" id="CHEBI:29035"/>
        <label>1</label>
    </ligand>
</feature>
<protein>
    <submittedName>
        <fullName evidence="6">RmlC-like cupin domain-containing protein</fullName>
    </submittedName>
</protein>
<gene>
    <name evidence="6" type="ORF">CPB84DRAFT_1959354</name>
</gene>
<name>A0A9P5TQX7_GYMJU</name>
<dbReference type="PANTHER" id="PTHR35848">
    <property type="entry name" value="OXALATE-BINDING PROTEIN"/>
    <property type="match status" value="1"/>
</dbReference>
<evidence type="ECO:0000256" key="1">
    <source>
        <dbReference type="ARBA" id="ARBA00022723"/>
    </source>
</evidence>
<dbReference type="InterPro" id="IPR017774">
    <property type="entry name" value="Bicupin_oxalate_deCO2ase/Oxase"/>
</dbReference>
<keyword evidence="4" id="KW-0732">Signal</keyword>
<dbReference type="Gene3D" id="2.60.120.10">
    <property type="entry name" value="Jelly Rolls"/>
    <property type="match status" value="3"/>
</dbReference>
<feature type="binding site" evidence="3">
    <location>
        <position position="158"/>
    </location>
    <ligand>
        <name>Mn(2+)</name>
        <dbReference type="ChEBI" id="CHEBI:29035"/>
        <label>1</label>
    </ligand>
</feature>
<evidence type="ECO:0000313" key="7">
    <source>
        <dbReference type="Proteomes" id="UP000724874"/>
    </source>
</evidence>
<dbReference type="InterPro" id="IPR006045">
    <property type="entry name" value="Cupin_1"/>
</dbReference>
<comment type="cofactor">
    <cofactor evidence="3">
        <name>Mn(2+)</name>
        <dbReference type="ChEBI" id="CHEBI:29035"/>
    </cofactor>
    <text evidence="3">Binds 2 manganese ions per subunit.</text>
</comment>
<dbReference type="InterPro" id="IPR011051">
    <property type="entry name" value="RmlC_Cupin_sf"/>
</dbReference>
<feature type="active site" description="Proton donor" evidence="2">
    <location>
        <position position="400"/>
    </location>
</feature>
<dbReference type="SUPFAM" id="SSF51182">
    <property type="entry name" value="RmlC-like cupins"/>
    <property type="match status" value="1"/>
</dbReference>
<dbReference type="PANTHER" id="PTHR35848:SF9">
    <property type="entry name" value="SLL1358 PROTEIN"/>
    <property type="match status" value="1"/>
</dbReference>
<dbReference type="AlphaFoldDB" id="A0A9P5TQX7"/>
<evidence type="ECO:0000259" key="5">
    <source>
        <dbReference type="SMART" id="SM00835"/>
    </source>
</evidence>
<proteinExistence type="predicted"/>
<dbReference type="OrthoDB" id="10263073at2759"/>
<dbReference type="GO" id="GO:0033609">
    <property type="term" value="P:oxalate metabolic process"/>
    <property type="evidence" value="ECO:0007669"/>
    <property type="project" value="InterPro"/>
</dbReference>
<evidence type="ECO:0000313" key="6">
    <source>
        <dbReference type="EMBL" id="KAF8908179.1"/>
    </source>
</evidence>
<dbReference type="GO" id="GO:0046872">
    <property type="term" value="F:metal ion binding"/>
    <property type="evidence" value="ECO:0007669"/>
    <property type="project" value="UniProtKB-KW"/>
</dbReference>
<feature type="binding site" evidence="3">
    <location>
        <position position="342"/>
    </location>
    <ligand>
        <name>Mn(2+)</name>
        <dbReference type="ChEBI" id="CHEBI:29035"/>
        <label>2</label>
    </ligand>
</feature>
<feature type="binding site" evidence="3">
    <location>
        <position position="347"/>
    </location>
    <ligand>
        <name>Mn(2+)</name>
        <dbReference type="ChEBI" id="CHEBI:29035"/>
        <label>2</label>
    </ligand>
</feature>
<keyword evidence="3" id="KW-0464">Manganese</keyword>
<evidence type="ECO:0000256" key="2">
    <source>
        <dbReference type="PIRSR" id="PIRSR617774-1"/>
    </source>
</evidence>
<dbReference type="SMART" id="SM00835">
    <property type="entry name" value="Cupin_1"/>
    <property type="match status" value="2"/>
</dbReference>
<keyword evidence="7" id="KW-1185">Reference proteome</keyword>
<sequence>MRHITFGFCLCLLQLITAFGAPTVPLQPDIPYANSDPNNVLWTPASGKVPRPERAGMGGSILGPQNIPLDLQNADLLAPPSTDNGDVDNYKWPFSLSHNRIMSGGWSRQQNVHDMYIAEEIAGQKICYIRLPCFLIHIIPSSKGVNMRLEPGAIREMHWHNTAEWAYVLKGDLRISTITPDGDVWLGDVSEGDLWYFPAGNPHSIQAKDKSPGGAEFIIIFDAGNFSEDSTFLLTDWLAHVPKSVVAKNFGLGSDLKSFDHIPEDELYIFPSSPPVDDVNKDMVVPNSSPVPYSFKFSKVIPENKQGGTVKVVDSRTFTASEKIAAAEVVLDVGGLRELHWHPTQPEWTFFISGQARITLYAASSNAATYDFYPGDIAYIPPSFGHYIENIGNTPLKFLEILKTDIFQDISLTQWLALTPPALVKAHLGFSDELINSLKGNTLERSLEYFVVQITMPDSFET</sequence>
<feature type="domain" description="Cupin type-1" evidence="5">
    <location>
        <begin position="134"/>
        <end position="258"/>
    </location>
</feature>
<comment type="caution">
    <text evidence="6">The sequence shown here is derived from an EMBL/GenBank/DDBJ whole genome shotgun (WGS) entry which is preliminary data.</text>
</comment>
<dbReference type="Pfam" id="PF00190">
    <property type="entry name" value="Cupin_1"/>
    <property type="match status" value="2"/>
</dbReference>
<dbReference type="NCBIfam" id="TIGR03404">
    <property type="entry name" value="bicupin_oxalic"/>
    <property type="match status" value="1"/>
</dbReference>
<feature type="chain" id="PRO_5040412141" evidence="4">
    <location>
        <begin position="21"/>
        <end position="462"/>
    </location>
</feature>
<feature type="binding site" evidence="3">
    <location>
        <position position="160"/>
    </location>
    <ligand>
        <name>Mn(2+)</name>
        <dbReference type="ChEBI" id="CHEBI:29035"/>
        <label>1</label>
    </ligand>
</feature>
<feature type="signal peptide" evidence="4">
    <location>
        <begin position="1"/>
        <end position="20"/>
    </location>
</feature>
<evidence type="ECO:0000256" key="3">
    <source>
        <dbReference type="PIRSR" id="PIRSR617774-2"/>
    </source>
</evidence>
<dbReference type="InterPro" id="IPR014710">
    <property type="entry name" value="RmlC-like_jellyroll"/>
</dbReference>
<dbReference type="EMBL" id="JADNYJ010000012">
    <property type="protein sequence ID" value="KAF8908179.1"/>
    <property type="molecule type" value="Genomic_DNA"/>
</dbReference>
<feature type="binding site" evidence="3">
    <location>
        <position position="340"/>
    </location>
    <ligand>
        <name>Mn(2+)</name>
        <dbReference type="ChEBI" id="CHEBI:29035"/>
        <label>2</label>
    </ligand>
</feature>
<organism evidence="6 7">
    <name type="scientific">Gymnopilus junonius</name>
    <name type="common">Spectacular rustgill mushroom</name>
    <name type="synonym">Gymnopilus spectabilis subsp. junonius</name>
    <dbReference type="NCBI Taxonomy" id="109634"/>
    <lineage>
        <taxon>Eukaryota</taxon>
        <taxon>Fungi</taxon>
        <taxon>Dikarya</taxon>
        <taxon>Basidiomycota</taxon>
        <taxon>Agaricomycotina</taxon>
        <taxon>Agaricomycetes</taxon>
        <taxon>Agaricomycetidae</taxon>
        <taxon>Agaricales</taxon>
        <taxon>Agaricineae</taxon>
        <taxon>Hymenogastraceae</taxon>
        <taxon>Gymnopilus</taxon>
    </lineage>
</organism>
<keyword evidence="1 3" id="KW-0479">Metal-binding</keyword>
<feature type="binding site" evidence="3">
    <location>
        <position position="386"/>
    </location>
    <ligand>
        <name>Mn(2+)</name>
        <dbReference type="ChEBI" id="CHEBI:29035"/>
        <label>2</label>
    </ligand>
</feature>